<accession>A0A3N4KU41</accession>
<evidence type="ECO:0000313" key="3">
    <source>
        <dbReference type="Proteomes" id="UP000277580"/>
    </source>
</evidence>
<proteinExistence type="predicted"/>
<organism evidence="2 3">
    <name type="scientific">Morchella conica CCBAS932</name>
    <dbReference type="NCBI Taxonomy" id="1392247"/>
    <lineage>
        <taxon>Eukaryota</taxon>
        <taxon>Fungi</taxon>
        <taxon>Dikarya</taxon>
        <taxon>Ascomycota</taxon>
        <taxon>Pezizomycotina</taxon>
        <taxon>Pezizomycetes</taxon>
        <taxon>Pezizales</taxon>
        <taxon>Morchellaceae</taxon>
        <taxon>Morchella</taxon>
    </lineage>
</organism>
<feature type="region of interest" description="Disordered" evidence="1">
    <location>
        <begin position="115"/>
        <end position="147"/>
    </location>
</feature>
<protein>
    <submittedName>
        <fullName evidence="2">Uncharacterized protein</fullName>
    </submittedName>
</protein>
<evidence type="ECO:0000256" key="1">
    <source>
        <dbReference type="SAM" id="MobiDB-lite"/>
    </source>
</evidence>
<dbReference type="Proteomes" id="UP000277580">
    <property type="component" value="Unassembled WGS sequence"/>
</dbReference>
<keyword evidence="3" id="KW-1185">Reference proteome</keyword>
<dbReference type="OrthoDB" id="10489668at2759"/>
<name>A0A3N4KU41_9PEZI</name>
<gene>
    <name evidence="2" type="ORF">P167DRAFT_572949</name>
</gene>
<reference evidence="2 3" key="1">
    <citation type="journal article" date="2018" name="Nat. Ecol. Evol.">
        <title>Pezizomycetes genomes reveal the molecular basis of ectomycorrhizal truffle lifestyle.</title>
        <authorList>
            <person name="Murat C."/>
            <person name="Payen T."/>
            <person name="Noel B."/>
            <person name="Kuo A."/>
            <person name="Morin E."/>
            <person name="Chen J."/>
            <person name="Kohler A."/>
            <person name="Krizsan K."/>
            <person name="Balestrini R."/>
            <person name="Da Silva C."/>
            <person name="Montanini B."/>
            <person name="Hainaut M."/>
            <person name="Levati E."/>
            <person name="Barry K.W."/>
            <person name="Belfiori B."/>
            <person name="Cichocki N."/>
            <person name="Clum A."/>
            <person name="Dockter R.B."/>
            <person name="Fauchery L."/>
            <person name="Guy J."/>
            <person name="Iotti M."/>
            <person name="Le Tacon F."/>
            <person name="Lindquist E.A."/>
            <person name="Lipzen A."/>
            <person name="Malagnac F."/>
            <person name="Mello A."/>
            <person name="Molinier V."/>
            <person name="Miyauchi S."/>
            <person name="Poulain J."/>
            <person name="Riccioni C."/>
            <person name="Rubini A."/>
            <person name="Sitrit Y."/>
            <person name="Splivallo R."/>
            <person name="Traeger S."/>
            <person name="Wang M."/>
            <person name="Zifcakova L."/>
            <person name="Wipf D."/>
            <person name="Zambonelli A."/>
            <person name="Paolocci F."/>
            <person name="Nowrousian M."/>
            <person name="Ottonello S."/>
            <person name="Baldrian P."/>
            <person name="Spatafora J.W."/>
            <person name="Henrissat B."/>
            <person name="Nagy L.G."/>
            <person name="Aury J.M."/>
            <person name="Wincker P."/>
            <person name="Grigoriev I.V."/>
            <person name="Bonfante P."/>
            <person name="Martin F.M."/>
        </authorList>
    </citation>
    <scope>NUCLEOTIDE SEQUENCE [LARGE SCALE GENOMIC DNA]</scope>
    <source>
        <strain evidence="2 3">CCBAS932</strain>
    </source>
</reference>
<sequence length="147" mass="15736">MPRTRTTTTTAFTPLHSTHHLTPYHTTPTALRKHLHRRFGLHNAGLSGFWREWASGCIVAQCDEGVFMFAHGFGYACLVSVQVDKAVGIIRGGGVRDVEMEGAWRRGGKVYDGAAGGEWPGDGGERGERGEVVVGGGIGEEEGKGGE</sequence>
<dbReference type="InParanoid" id="A0A3N4KU41"/>
<dbReference type="EMBL" id="ML119120">
    <property type="protein sequence ID" value="RPB14027.1"/>
    <property type="molecule type" value="Genomic_DNA"/>
</dbReference>
<evidence type="ECO:0000313" key="2">
    <source>
        <dbReference type="EMBL" id="RPB14027.1"/>
    </source>
</evidence>
<dbReference type="AlphaFoldDB" id="A0A3N4KU41"/>